<dbReference type="EMBL" id="Y08257">
    <property type="protein sequence ID" value="CAA69559.1"/>
    <property type="molecule type" value="Genomic_DNA"/>
</dbReference>
<evidence type="ECO:0000256" key="1">
    <source>
        <dbReference type="SAM" id="Phobius"/>
    </source>
</evidence>
<keyword evidence="1" id="KW-1133">Transmembrane helix</keyword>
<dbReference type="AlphaFoldDB" id="P95969"/>
<reference evidence="2" key="1">
    <citation type="journal article" date="1996" name="Mol. Microbiol.">
        <title>Organizational characteristics and information content of an archaeal genome: 156 kb of sequence from Sulfolobus solfataricus P2.</title>
        <authorList>
            <person name="Sensen C.W."/>
            <person name="Klenk H.P."/>
            <person name="Singh R.K."/>
            <person name="Allard G."/>
            <person name="Chan C.C."/>
            <person name="Liu Q.Y."/>
            <person name="Penny S.L."/>
            <person name="Young F."/>
            <person name="Schenk M.E."/>
            <person name="Gaasterland T."/>
            <person name="Doolittle W.F."/>
            <person name="Ragan M.A."/>
            <person name="Charlebois R.L."/>
        </authorList>
    </citation>
    <scope>NUCLEOTIDE SEQUENCE</scope>
    <source>
        <strain evidence="2">P2</strain>
    </source>
</reference>
<organism evidence="2">
    <name type="scientific">Saccharolobus solfataricus</name>
    <name type="common">Sulfolobus solfataricus</name>
    <dbReference type="NCBI Taxonomy" id="2287"/>
    <lineage>
        <taxon>Archaea</taxon>
        <taxon>Thermoproteota</taxon>
        <taxon>Thermoprotei</taxon>
        <taxon>Sulfolobales</taxon>
        <taxon>Sulfolobaceae</taxon>
        <taxon>Saccharolobus</taxon>
    </lineage>
</organism>
<feature type="transmembrane region" description="Helical" evidence="1">
    <location>
        <begin position="34"/>
        <end position="56"/>
    </location>
</feature>
<feature type="transmembrane region" description="Helical" evidence="1">
    <location>
        <begin position="68"/>
        <end position="87"/>
    </location>
</feature>
<keyword evidence="1" id="KW-0472">Membrane</keyword>
<feature type="transmembrane region" description="Helical" evidence="1">
    <location>
        <begin position="124"/>
        <end position="146"/>
    </location>
</feature>
<sequence>MSLRLCLSTLTLHNSINLSILLSSASLDSIKILSPGLTIIVLFISCLEGIKGILAFSDSGSSTLNSSASFTNIILLATGSSFFLLIAAMFSKLIVASVTFTPTSIITSLIVSGKIPLLLSPAKVGNLGSSLLVPFSNIPLIFDLLIIKPSSLSLPNCKTSGNSHPMYSEMYLCFSVFDICSLALST</sequence>
<gene>
    <name evidence="2" type="primary">orf c04030</name>
</gene>
<proteinExistence type="predicted"/>
<protein>
    <submittedName>
        <fullName evidence="2">Orf c04030 protein</fullName>
    </submittedName>
</protein>
<evidence type="ECO:0000313" key="2">
    <source>
        <dbReference type="EMBL" id="CAA69559.1"/>
    </source>
</evidence>
<dbReference type="PIR" id="S75396">
    <property type="entry name" value="S75396"/>
</dbReference>
<keyword evidence="1" id="KW-0812">Transmembrane</keyword>
<accession>P95969</accession>
<name>P95969_SACSO</name>
<feature type="transmembrane region" description="Helical" evidence="1">
    <location>
        <begin position="93"/>
        <end position="112"/>
    </location>
</feature>